<dbReference type="RefSeq" id="WP_130650954.1">
    <property type="nucleotide sequence ID" value="NZ_BMHA01000002.1"/>
</dbReference>
<protein>
    <recommendedName>
        <fullName evidence="5">Polymer-forming protein</fullName>
    </recommendedName>
</protein>
<reference evidence="3" key="1">
    <citation type="journal article" date="2014" name="Int. J. Syst. Evol. Microbiol.">
        <title>Complete genome sequence of Corynebacterium casei LMG S-19264T (=DSM 44701T), isolated from a smear-ripened cheese.</title>
        <authorList>
            <consortium name="US DOE Joint Genome Institute (JGI-PGF)"/>
            <person name="Walter F."/>
            <person name="Albersmeier A."/>
            <person name="Kalinowski J."/>
            <person name="Ruckert C."/>
        </authorList>
    </citation>
    <scope>NUCLEOTIDE SEQUENCE</scope>
    <source>
        <strain evidence="3">CGMCC 1.14988</strain>
    </source>
</reference>
<name>A0A8J3AB20_9ACTN</name>
<feature type="compositionally biased region" description="Basic and acidic residues" evidence="1">
    <location>
        <begin position="341"/>
        <end position="352"/>
    </location>
</feature>
<keyword evidence="2" id="KW-0732">Signal</keyword>
<feature type="chain" id="PRO_5035317619" description="Polymer-forming protein" evidence="2">
    <location>
        <begin position="27"/>
        <end position="359"/>
    </location>
</feature>
<reference evidence="3" key="2">
    <citation type="submission" date="2020-09" db="EMBL/GenBank/DDBJ databases">
        <authorList>
            <person name="Sun Q."/>
            <person name="Zhou Y."/>
        </authorList>
    </citation>
    <scope>NUCLEOTIDE SEQUENCE</scope>
    <source>
        <strain evidence="3">CGMCC 1.14988</strain>
    </source>
</reference>
<sequence length="359" mass="37419">MKLRQSTVVGVAAAMVMGATALPASANVVTCNNSSLTNGTISGDLRVPAGSFCVLDGVTVQGNVLVLREADLLADGTTVGGNVEVRAEGYAEFADSSIAGDVTGQASFGQVLFDTEIGGDIATRRNQFVFLLGGDLAGSMDIRAAVDARTETFVESLRVGGNLETNNNDFTDVFDSTIEGDLTIARAEQGSIFCTSEVDGNALFNLNRGTLQIGGDDCGPVYFGSDLQISRHTGAPTLEDTIVRGDLRCNGNTTAPTGTNVRVRGEAIGQCADLGSSAFGMMAMSSDASVDVAEDRKAAALEAFEARRAQTERASVGALSMEGEPVVVPESPIEGAQESLDEVRESRLDEARAQVSNRR</sequence>
<dbReference type="OrthoDB" id="5149096at2"/>
<evidence type="ECO:0000313" key="3">
    <source>
        <dbReference type="EMBL" id="GGI03707.1"/>
    </source>
</evidence>
<dbReference type="EMBL" id="BMHA01000002">
    <property type="protein sequence ID" value="GGI03707.1"/>
    <property type="molecule type" value="Genomic_DNA"/>
</dbReference>
<proteinExistence type="predicted"/>
<feature type="signal peptide" evidence="2">
    <location>
        <begin position="1"/>
        <end position="26"/>
    </location>
</feature>
<evidence type="ECO:0000313" key="4">
    <source>
        <dbReference type="Proteomes" id="UP000650511"/>
    </source>
</evidence>
<feature type="region of interest" description="Disordered" evidence="1">
    <location>
        <begin position="312"/>
        <end position="359"/>
    </location>
</feature>
<dbReference type="AlphaFoldDB" id="A0A8J3AB20"/>
<accession>A0A8J3AB20</accession>
<keyword evidence="4" id="KW-1185">Reference proteome</keyword>
<evidence type="ECO:0000256" key="2">
    <source>
        <dbReference type="SAM" id="SignalP"/>
    </source>
</evidence>
<evidence type="ECO:0008006" key="5">
    <source>
        <dbReference type="Google" id="ProtNLM"/>
    </source>
</evidence>
<gene>
    <name evidence="3" type="ORF">GCM10011354_05380</name>
</gene>
<dbReference type="Proteomes" id="UP000650511">
    <property type="component" value="Unassembled WGS sequence"/>
</dbReference>
<evidence type="ECO:0000256" key="1">
    <source>
        <dbReference type="SAM" id="MobiDB-lite"/>
    </source>
</evidence>
<organism evidence="3 4">
    <name type="scientific">Egicoccus halophilus</name>
    <dbReference type="NCBI Taxonomy" id="1670830"/>
    <lineage>
        <taxon>Bacteria</taxon>
        <taxon>Bacillati</taxon>
        <taxon>Actinomycetota</taxon>
        <taxon>Nitriliruptoria</taxon>
        <taxon>Egicoccales</taxon>
        <taxon>Egicoccaceae</taxon>
        <taxon>Egicoccus</taxon>
    </lineage>
</organism>
<comment type="caution">
    <text evidence="3">The sequence shown here is derived from an EMBL/GenBank/DDBJ whole genome shotgun (WGS) entry which is preliminary data.</text>
</comment>